<dbReference type="RefSeq" id="WP_241043080.1">
    <property type="nucleotide sequence ID" value="NZ_BAAAJF010000020.1"/>
</dbReference>
<organism evidence="2 3">
    <name type="scientific">Pseudonocardia alaniniphila</name>
    <dbReference type="NCBI Taxonomy" id="75291"/>
    <lineage>
        <taxon>Bacteria</taxon>
        <taxon>Bacillati</taxon>
        <taxon>Actinomycetota</taxon>
        <taxon>Actinomycetes</taxon>
        <taxon>Pseudonocardiales</taxon>
        <taxon>Pseudonocardiaceae</taxon>
        <taxon>Pseudonocardia</taxon>
    </lineage>
</organism>
<comment type="caution">
    <text evidence="2">The sequence shown here is derived from an EMBL/GenBank/DDBJ whole genome shotgun (WGS) entry which is preliminary data.</text>
</comment>
<sequence>MAGPPLTLVVCGAPLAARAAEVAEMLGGRWTVSVVATDAARQWFHGTTVDDRLRPERVVACPLTFNSANKVAAGIMDTPVSGVLCDALGAGVPVVAVPMVNDRLWGHPAWESTLRVMTAASVRLVDPQSGRIGDASPVRSGSGSAVVAAFDPTWVLDAMI</sequence>
<dbReference type="InterPro" id="IPR036551">
    <property type="entry name" value="Flavin_trans-like"/>
</dbReference>
<feature type="domain" description="Flavoprotein" evidence="1">
    <location>
        <begin position="6"/>
        <end position="109"/>
    </location>
</feature>
<dbReference type="Pfam" id="PF02441">
    <property type="entry name" value="Flavoprotein"/>
    <property type="match status" value="1"/>
</dbReference>
<evidence type="ECO:0000313" key="3">
    <source>
        <dbReference type="Proteomes" id="UP001299970"/>
    </source>
</evidence>
<reference evidence="2 3" key="1">
    <citation type="submission" date="2022-03" db="EMBL/GenBank/DDBJ databases">
        <title>Pseudonocardia alaer sp. nov., a novel actinomycete isolated from reed forest soil.</title>
        <authorList>
            <person name="Wang L."/>
        </authorList>
    </citation>
    <scope>NUCLEOTIDE SEQUENCE [LARGE SCALE GENOMIC DNA]</scope>
    <source>
        <strain evidence="2 3">Y-16303</strain>
    </source>
</reference>
<name>A0ABS9TUN2_9PSEU</name>
<dbReference type="Gene3D" id="3.40.50.1950">
    <property type="entry name" value="Flavin prenyltransferase-like"/>
    <property type="match status" value="1"/>
</dbReference>
<dbReference type="InterPro" id="IPR003382">
    <property type="entry name" value="Flavoprotein"/>
</dbReference>
<accession>A0ABS9TUN2</accession>
<dbReference type="SUPFAM" id="SSF52507">
    <property type="entry name" value="Homo-oligomeric flavin-containing Cys decarboxylases, HFCD"/>
    <property type="match status" value="1"/>
</dbReference>
<dbReference type="Proteomes" id="UP001299970">
    <property type="component" value="Unassembled WGS sequence"/>
</dbReference>
<protein>
    <recommendedName>
        <fullName evidence="1">Flavoprotein domain-containing protein</fullName>
    </recommendedName>
</protein>
<evidence type="ECO:0000259" key="1">
    <source>
        <dbReference type="Pfam" id="PF02441"/>
    </source>
</evidence>
<evidence type="ECO:0000313" key="2">
    <source>
        <dbReference type="EMBL" id="MCH6172274.1"/>
    </source>
</evidence>
<keyword evidence="3" id="KW-1185">Reference proteome</keyword>
<proteinExistence type="predicted"/>
<gene>
    <name evidence="2" type="ORF">MMF94_41920</name>
</gene>
<dbReference type="EMBL" id="JAKXMK010000063">
    <property type="protein sequence ID" value="MCH6172274.1"/>
    <property type="molecule type" value="Genomic_DNA"/>
</dbReference>